<evidence type="ECO:0000313" key="5">
    <source>
        <dbReference type="Proteomes" id="UP001596058"/>
    </source>
</evidence>
<proteinExistence type="predicted"/>
<keyword evidence="1 4" id="KW-0808">Transferase</keyword>
<protein>
    <submittedName>
        <fullName evidence="4">GNAT family N-acetyltransferase</fullName>
        <ecNumber evidence="4">2.3.-.-</ecNumber>
    </submittedName>
</protein>
<sequence length="162" mass="17614">MTTVRPATQEDVAVLARLNGFVHGPHVEGRPDFFQPPSDKEKLASLFHDFLAGEDALAFIAEAEAEEAEARPVGYVTATIHHNPGSVLTRPRSFAFVEHIAVDPEHAREGIGAALVEAVRAAGKDAGCTTVLTDVWDFNKTALAFFDGLGFVPMHHWLERSL</sequence>
<dbReference type="InterPro" id="IPR000182">
    <property type="entry name" value="GNAT_dom"/>
</dbReference>
<dbReference type="PANTHER" id="PTHR43877:SF1">
    <property type="entry name" value="ACETYLTRANSFERASE"/>
    <property type="match status" value="1"/>
</dbReference>
<dbReference type="InterPro" id="IPR016181">
    <property type="entry name" value="Acyl_CoA_acyltransferase"/>
</dbReference>
<evidence type="ECO:0000256" key="1">
    <source>
        <dbReference type="ARBA" id="ARBA00022679"/>
    </source>
</evidence>
<evidence type="ECO:0000313" key="4">
    <source>
        <dbReference type="EMBL" id="MFC5823018.1"/>
    </source>
</evidence>
<name>A0ABW1CBH0_9ACTN</name>
<dbReference type="PANTHER" id="PTHR43877">
    <property type="entry name" value="AMINOALKYLPHOSPHONATE N-ACETYLTRANSFERASE-RELATED-RELATED"/>
    <property type="match status" value="1"/>
</dbReference>
<evidence type="ECO:0000256" key="2">
    <source>
        <dbReference type="ARBA" id="ARBA00023315"/>
    </source>
</evidence>
<gene>
    <name evidence="4" type="ORF">ACFPZ3_04020</name>
</gene>
<comment type="caution">
    <text evidence="4">The sequence shown here is derived from an EMBL/GenBank/DDBJ whole genome shotgun (WGS) entry which is preliminary data.</text>
</comment>
<keyword evidence="5" id="KW-1185">Reference proteome</keyword>
<dbReference type="RefSeq" id="WP_379512559.1">
    <property type="nucleotide sequence ID" value="NZ_JBHSPA010000006.1"/>
</dbReference>
<dbReference type="InterPro" id="IPR050832">
    <property type="entry name" value="Bact_Acetyltransf"/>
</dbReference>
<organism evidence="4 5">
    <name type="scientific">Nonomuraea insulae</name>
    <dbReference type="NCBI Taxonomy" id="1616787"/>
    <lineage>
        <taxon>Bacteria</taxon>
        <taxon>Bacillati</taxon>
        <taxon>Actinomycetota</taxon>
        <taxon>Actinomycetes</taxon>
        <taxon>Streptosporangiales</taxon>
        <taxon>Streptosporangiaceae</taxon>
        <taxon>Nonomuraea</taxon>
    </lineage>
</organism>
<dbReference type="EC" id="2.3.-.-" evidence="4"/>
<reference evidence="5" key="1">
    <citation type="journal article" date="2019" name="Int. J. Syst. Evol. Microbiol.">
        <title>The Global Catalogue of Microorganisms (GCM) 10K type strain sequencing project: providing services to taxonomists for standard genome sequencing and annotation.</title>
        <authorList>
            <consortium name="The Broad Institute Genomics Platform"/>
            <consortium name="The Broad Institute Genome Sequencing Center for Infectious Disease"/>
            <person name="Wu L."/>
            <person name="Ma J."/>
        </authorList>
    </citation>
    <scope>NUCLEOTIDE SEQUENCE [LARGE SCALE GENOMIC DNA]</scope>
    <source>
        <strain evidence="5">CCUG 53903</strain>
    </source>
</reference>
<dbReference type="SUPFAM" id="SSF55729">
    <property type="entry name" value="Acyl-CoA N-acyltransferases (Nat)"/>
    <property type="match status" value="1"/>
</dbReference>
<dbReference type="Gene3D" id="3.40.630.30">
    <property type="match status" value="1"/>
</dbReference>
<keyword evidence="2 4" id="KW-0012">Acyltransferase</keyword>
<dbReference type="PROSITE" id="PS51186">
    <property type="entry name" value="GNAT"/>
    <property type="match status" value="1"/>
</dbReference>
<feature type="domain" description="N-acetyltransferase" evidence="3">
    <location>
        <begin position="2"/>
        <end position="162"/>
    </location>
</feature>
<evidence type="ECO:0000259" key="3">
    <source>
        <dbReference type="PROSITE" id="PS51186"/>
    </source>
</evidence>
<dbReference type="EMBL" id="JBHSPA010000006">
    <property type="protein sequence ID" value="MFC5823018.1"/>
    <property type="molecule type" value="Genomic_DNA"/>
</dbReference>
<accession>A0ABW1CBH0</accession>
<dbReference type="Proteomes" id="UP001596058">
    <property type="component" value="Unassembled WGS sequence"/>
</dbReference>
<dbReference type="CDD" id="cd04301">
    <property type="entry name" value="NAT_SF"/>
    <property type="match status" value="1"/>
</dbReference>
<dbReference type="GO" id="GO:0016746">
    <property type="term" value="F:acyltransferase activity"/>
    <property type="evidence" value="ECO:0007669"/>
    <property type="project" value="UniProtKB-KW"/>
</dbReference>
<dbReference type="Pfam" id="PF00583">
    <property type="entry name" value="Acetyltransf_1"/>
    <property type="match status" value="1"/>
</dbReference>